<evidence type="ECO:0000313" key="2">
    <source>
        <dbReference type="EMBL" id="SPQ98702.1"/>
    </source>
</evidence>
<evidence type="ECO:0000313" key="3">
    <source>
        <dbReference type="Proteomes" id="UP000039324"/>
    </source>
</evidence>
<accession>A0A0G4II40</accession>
<evidence type="ECO:0000313" key="4">
    <source>
        <dbReference type="Proteomes" id="UP000290189"/>
    </source>
</evidence>
<keyword evidence="2" id="KW-0496">Mitochondrion</keyword>
<dbReference type="Proteomes" id="UP000039324">
    <property type="component" value="Unassembled WGS sequence"/>
</dbReference>
<dbReference type="EMBL" id="CDSF01000002">
    <property type="protein sequence ID" value="CEO94742.1"/>
    <property type="molecule type" value="Genomic_DNA"/>
</dbReference>
<organism evidence="1 3">
    <name type="scientific">Plasmodiophora brassicae</name>
    <name type="common">Clubroot disease agent</name>
    <dbReference type="NCBI Taxonomy" id="37360"/>
    <lineage>
        <taxon>Eukaryota</taxon>
        <taxon>Sar</taxon>
        <taxon>Rhizaria</taxon>
        <taxon>Endomyxa</taxon>
        <taxon>Phytomyxea</taxon>
        <taxon>Plasmodiophorida</taxon>
        <taxon>Plasmodiophoridae</taxon>
        <taxon>Plasmodiophora</taxon>
    </lineage>
</organism>
<protein>
    <recommendedName>
        <fullName evidence="5">START domain-containing protein</fullName>
    </recommendedName>
</protein>
<dbReference type="Gene3D" id="3.30.530.20">
    <property type="match status" value="1"/>
</dbReference>
<proteinExistence type="predicted"/>
<dbReference type="Proteomes" id="UP000290189">
    <property type="component" value="Unassembled WGS sequence"/>
</dbReference>
<dbReference type="PANTHER" id="PTHR34560:SF1">
    <property type="entry name" value="START DOMAIN-CONTAINING PROTEIN"/>
    <property type="match status" value="1"/>
</dbReference>
<keyword evidence="3" id="KW-1185">Reference proteome</keyword>
<reference evidence="1 3" key="1">
    <citation type="submission" date="2015-02" db="EMBL/GenBank/DDBJ databases">
        <authorList>
            <person name="Chooi Y.-H."/>
        </authorList>
    </citation>
    <scope>NUCLEOTIDE SEQUENCE [LARGE SCALE GENOMIC DNA]</scope>
    <source>
        <strain evidence="1">E3</strain>
    </source>
</reference>
<name>A0A0G4II40_PLABS</name>
<dbReference type="EMBL" id="OVEO01000010">
    <property type="protein sequence ID" value="SPQ98702.1"/>
    <property type="molecule type" value="Genomic_DNA"/>
</dbReference>
<dbReference type="PANTHER" id="PTHR34560">
    <property type="entry name" value="POLYKETIDE CYCLASE/DEHYDRASE/LIPID TRANSPORT SUPERFAMILY PROTEIN"/>
    <property type="match status" value="1"/>
</dbReference>
<gene>
    <name evidence="1" type="ORF">PBRA_003555</name>
    <name evidence="2" type="ORF">PLBR_LOCUS5917</name>
</gene>
<dbReference type="STRING" id="37360.A0A0G4II40"/>
<geneLocation type="mitochondrion" evidence="2"/>
<dbReference type="InterPro" id="IPR023393">
    <property type="entry name" value="START-like_dom_sf"/>
</dbReference>
<evidence type="ECO:0008006" key="5">
    <source>
        <dbReference type="Google" id="ProtNLM"/>
    </source>
</evidence>
<sequence length="373" mass="41387">MTTLTALALPLGDLRDQASNVPQAAPVINNGCSDPDVAQRDDDLAQTFIRRFEGVLDLVARSKILRAEMELAQLNNMAAALPRTTTTSSTKLQECLEMLKTNDAIARVQKSADEVRKLVQQAKSSDPTWVLNLENTKRSMKTFHRMDQEAGILSLKVEARRIHCSVFDLLTLLNEFDLLGAILTNPLVKIEIDPLYVDKLRKLMHARVKPIWPFGARDAVVDVAGFDVLDQGCICILGQSFESVAELNISAPPVPSACTRVAVRWSGAVIRPIQPNLTSMVAILNVDLRVSVLPQKFINFVARQLSMPILTMFVDRAESISDSEPHQERIRTNANGTYDVIREALVGFDYENAALVEVQMSSEIDDDELYGEI</sequence>
<dbReference type="AlphaFoldDB" id="A0A0G4II40"/>
<dbReference type="OrthoDB" id="17317at2759"/>
<evidence type="ECO:0000313" key="1">
    <source>
        <dbReference type="EMBL" id="CEO94742.1"/>
    </source>
</evidence>
<reference evidence="2 4" key="2">
    <citation type="submission" date="2018-03" db="EMBL/GenBank/DDBJ databases">
        <authorList>
            <person name="Fogelqvist J."/>
        </authorList>
    </citation>
    <scope>NUCLEOTIDE SEQUENCE [LARGE SCALE GENOMIC DNA]</scope>
</reference>
<dbReference type="SUPFAM" id="SSF55961">
    <property type="entry name" value="Bet v1-like"/>
    <property type="match status" value="1"/>
</dbReference>